<dbReference type="Pfam" id="PF00147">
    <property type="entry name" value="Fibrinogen_C"/>
    <property type="match status" value="1"/>
</dbReference>
<dbReference type="PANTHER" id="PTHR19143">
    <property type="entry name" value="FIBRINOGEN/TENASCIN/ANGIOPOEITIN"/>
    <property type="match status" value="1"/>
</dbReference>
<dbReference type="VEuPathDB" id="VectorBase:ASIS014021"/>
<dbReference type="AlphaFoldDB" id="A0A084W3M5"/>
<protein>
    <submittedName>
        <fullName evidence="3">AGAP011197-PA-like protein</fullName>
    </submittedName>
    <submittedName>
        <fullName evidence="4">Fibrinogen C-terminal domain-containing protein</fullName>
    </submittedName>
</protein>
<dbReference type="EnsemblMetazoa" id="ASIC012729-RA">
    <property type="protein sequence ID" value="ASIC012729-PA"/>
    <property type="gene ID" value="ASIC012729"/>
</dbReference>
<proteinExistence type="predicted"/>
<dbReference type="STRING" id="74873.A0A084W3M5"/>
<keyword evidence="5" id="KW-1185">Reference proteome</keyword>
<feature type="chain" id="PRO_5001784477" evidence="1">
    <location>
        <begin position="27"/>
        <end position="306"/>
    </location>
</feature>
<keyword evidence="1" id="KW-0732">Signal</keyword>
<dbReference type="OMA" id="ILIVIEC"/>
<evidence type="ECO:0000259" key="2">
    <source>
        <dbReference type="PROSITE" id="PS51406"/>
    </source>
</evidence>
<dbReference type="InterPro" id="IPR002181">
    <property type="entry name" value="Fibrinogen_a/b/g_C_dom"/>
</dbReference>
<dbReference type="VEuPathDB" id="VectorBase:ASIC012729"/>
<dbReference type="SMART" id="SM00186">
    <property type="entry name" value="FBG"/>
    <property type="match status" value="1"/>
</dbReference>
<dbReference type="Gene3D" id="3.90.215.10">
    <property type="entry name" value="Gamma Fibrinogen, chain A, domain 1"/>
    <property type="match status" value="1"/>
</dbReference>
<reference evidence="4" key="2">
    <citation type="submission" date="2020-05" db="UniProtKB">
        <authorList>
            <consortium name="EnsemblMetazoa"/>
        </authorList>
    </citation>
    <scope>IDENTIFICATION</scope>
</reference>
<dbReference type="OrthoDB" id="6145874at2759"/>
<dbReference type="EMBL" id="KE525293">
    <property type="protein sequence ID" value="KFB44819.1"/>
    <property type="molecule type" value="Genomic_DNA"/>
</dbReference>
<dbReference type="EMBL" id="ATLV01020059">
    <property type="status" value="NOT_ANNOTATED_CDS"/>
    <property type="molecule type" value="Genomic_DNA"/>
</dbReference>
<dbReference type="Proteomes" id="UP000030765">
    <property type="component" value="Unassembled WGS sequence"/>
</dbReference>
<accession>A0A084W3M5</accession>
<reference evidence="3 5" key="1">
    <citation type="journal article" date="2014" name="BMC Genomics">
        <title>Genome sequence of Anopheles sinensis provides insight into genetics basis of mosquito competence for malaria parasites.</title>
        <authorList>
            <person name="Zhou D."/>
            <person name="Zhang D."/>
            <person name="Ding G."/>
            <person name="Shi L."/>
            <person name="Hou Q."/>
            <person name="Ye Y."/>
            <person name="Xu Y."/>
            <person name="Zhou H."/>
            <person name="Xiong C."/>
            <person name="Li S."/>
            <person name="Yu J."/>
            <person name="Hong S."/>
            <person name="Yu X."/>
            <person name="Zou P."/>
            <person name="Chen C."/>
            <person name="Chang X."/>
            <person name="Wang W."/>
            <person name="Lv Y."/>
            <person name="Sun Y."/>
            <person name="Ma L."/>
            <person name="Shen B."/>
            <person name="Zhu C."/>
        </authorList>
    </citation>
    <scope>NUCLEOTIDE SEQUENCE [LARGE SCALE GENOMIC DNA]</scope>
</reference>
<dbReference type="PROSITE" id="PS51406">
    <property type="entry name" value="FIBRINOGEN_C_2"/>
    <property type="match status" value="1"/>
</dbReference>
<feature type="signal peptide" evidence="1">
    <location>
        <begin position="1"/>
        <end position="26"/>
    </location>
</feature>
<evidence type="ECO:0000256" key="1">
    <source>
        <dbReference type="SAM" id="SignalP"/>
    </source>
</evidence>
<dbReference type="GO" id="GO:0005615">
    <property type="term" value="C:extracellular space"/>
    <property type="evidence" value="ECO:0007669"/>
    <property type="project" value="TreeGrafter"/>
</dbReference>
<dbReference type="InterPro" id="IPR050373">
    <property type="entry name" value="Fibrinogen_C-term_domain"/>
</dbReference>
<dbReference type="InterPro" id="IPR014716">
    <property type="entry name" value="Fibrinogen_a/b/g_C_1"/>
</dbReference>
<evidence type="ECO:0000313" key="5">
    <source>
        <dbReference type="Proteomes" id="UP000030765"/>
    </source>
</evidence>
<dbReference type="InterPro" id="IPR036056">
    <property type="entry name" value="Fibrinogen-like_C"/>
</dbReference>
<organism evidence="3">
    <name type="scientific">Anopheles sinensis</name>
    <name type="common">Mosquito</name>
    <dbReference type="NCBI Taxonomy" id="74873"/>
    <lineage>
        <taxon>Eukaryota</taxon>
        <taxon>Metazoa</taxon>
        <taxon>Ecdysozoa</taxon>
        <taxon>Arthropoda</taxon>
        <taxon>Hexapoda</taxon>
        <taxon>Insecta</taxon>
        <taxon>Pterygota</taxon>
        <taxon>Neoptera</taxon>
        <taxon>Endopterygota</taxon>
        <taxon>Diptera</taxon>
        <taxon>Nematocera</taxon>
        <taxon>Culicoidea</taxon>
        <taxon>Culicidae</taxon>
        <taxon>Anophelinae</taxon>
        <taxon>Anopheles</taxon>
    </lineage>
</organism>
<sequence length="306" mass="34905">MCSNDRLLRNCYRFVLFWTFLASATCSSGVIAAANSTETSIAGYGFEVMMAKLDYLQYKLHEMEIGQKERDEEFSEKLNKVEDSIDTHSRKILAQQTACANHEKMRKEISQLTQKLNQSDAQILNSLRAPRNKGPFKSCKDAPANVSGVYSIRLSEHAFSFEAFCEQNSFGGGWLVMQYRFNGSLDFYRNWTEYRDGFGSLDQEFWIGLERLYQLTSQGGYELLVELKAFNGSYAYAHYDEFQIGSESEQYPLKKLGTYSGTATDALASTHKVRLSVVNCAIIAVSYLKSIYNLRLGERLMSQYHE</sequence>
<feature type="domain" description="Fibrinogen C-terminal" evidence="2">
    <location>
        <begin position="130"/>
        <end position="271"/>
    </location>
</feature>
<dbReference type="SUPFAM" id="SSF56496">
    <property type="entry name" value="Fibrinogen C-terminal domain-like"/>
    <property type="match status" value="1"/>
</dbReference>
<evidence type="ECO:0000313" key="3">
    <source>
        <dbReference type="EMBL" id="KFB44819.1"/>
    </source>
</evidence>
<dbReference type="PANTHER" id="PTHR19143:SF327">
    <property type="entry name" value="FI21813P1-RELATED"/>
    <property type="match status" value="1"/>
</dbReference>
<evidence type="ECO:0000313" key="4">
    <source>
        <dbReference type="EnsemblMetazoa" id="ASIC012729-PA"/>
    </source>
</evidence>
<gene>
    <name evidence="3" type="ORF">ZHAS_00012729</name>
</gene>
<name>A0A084W3M5_ANOSI</name>